<dbReference type="Proteomes" id="UP001501690">
    <property type="component" value="Unassembled WGS sequence"/>
</dbReference>
<dbReference type="CDD" id="cd06193">
    <property type="entry name" value="siderophore_interacting"/>
    <property type="match status" value="1"/>
</dbReference>
<accession>A0ABP4U7S8</accession>
<dbReference type="Gene3D" id="2.40.30.10">
    <property type="entry name" value="Translation factors"/>
    <property type="match status" value="1"/>
</dbReference>
<gene>
    <name evidence="2" type="ORF">GCM10009808_17760</name>
</gene>
<dbReference type="InterPro" id="IPR007037">
    <property type="entry name" value="SIP_rossman_dom"/>
</dbReference>
<dbReference type="PANTHER" id="PTHR30157">
    <property type="entry name" value="FERRIC REDUCTASE, NADPH-DEPENDENT"/>
    <property type="match status" value="1"/>
</dbReference>
<dbReference type="PROSITE" id="PS51384">
    <property type="entry name" value="FAD_FR"/>
    <property type="match status" value="1"/>
</dbReference>
<name>A0ABP4U7S8_9MICO</name>
<sequence>MQRVFEVVRTERVAPQLVRVHLGGDAFDGFVENAGPEKLALADKYVKFLFARPELELEPPYDLDALRARLDPADMPVRRTYTVRAVDHEAKTIAVDFVVHGDAGLAGPWAASAQPGDRVALSGPGAKYTPASGDVFHLLVVDDAAIPAVAVALETMSADARGVALIEVADADAHVELTAPAGVEVRWLHREGAGYGEPLVTAVLALPQPEGEVDVFAHGEREAIKRIGAHLHESWGIERPAMSLSAYWAFGRSEDAFQAEKRSPAGQIFAD</sequence>
<dbReference type="EMBL" id="BAAAPL010000002">
    <property type="protein sequence ID" value="GAA1700531.1"/>
    <property type="molecule type" value="Genomic_DNA"/>
</dbReference>
<evidence type="ECO:0000313" key="2">
    <source>
        <dbReference type="EMBL" id="GAA1700531.1"/>
    </source>
</evidence>
<reference evidence="3" key="1">
    <citation type="journal article" date="2019" name="Int. J. Syst. Evol. Microbiol.">
        <title>The Global Catalogue of Microorganisms (GCM) 10K type strain sequencing project: providing services to taxonomists for standard genome sequencing and annotation.</title>
        <authorList>
            <consortium name="The Broad Institute Genomics Platform"/>
            <consortium name="The Broad Institute Genome Sequencing Center for Infectious Disease"/>
            <person name="Wu L."/>
            <person name="Ma J."/>
        </authorList>
    </citation>
    <scope>NUCLEOTIDE SEQUENCE [LARGE SCALE GENOMIC DNA]</scope>
    <source>
        <strain evidence="3">JCM 15577</strain>
    </source>
</reference>
<dbReference type="InterPro" id="IPR039374">
    <property type="entry name" value="SIP_fam"/>
</dbReference>
<proteinExistence type="predicted"/>
<keyword evidence="3" id="KW-1185">Reference proteome</keyword>
<dbReference type="Pfam" id="PF08021">
    <property type="entry name" value="FAD_binding_9"/>
    <property type="match status" value="1"/>
</dbReference>
<dbReference type="SUPFAM" id="SSF63380">
    <property type="entry name" value="Riboflavin synthase domain-like"/>
    <property type="match status" value="1"/>
</dbReference>
<dbReference type="InterPro" id="IPR017938">
    <property type="entry name" value="Riboflavin_synthase-like_b-brl"/>
</dbReference>
<evidence type="ECO:0000313" key="3">
    <source>
        <dbReference type="Proteomes" id="UP001501690"/>
    </source>
</evidence>
<dbReference type="Gene3D" id="3.40.50.80">
    <property type="entry name" value="Nucleotide-binding domain of ferredoxin-NADP reductase (FNR) module"/>
    <property type="match status" value="1"/>
</dbReference>
<comment type="caution">
    <text evidence="2">The sequence shown here is derived from an EMBL/GenBank/DDBJ whole genome shotgun (WGS) entry which is preliminary data.</text>
</comment>
<dbReference type="Pfam" id="PF04954">
    <property type="entry name" value="SIP"/>
    <property type="match status" value="1"/>
</dbReference>
<protein>
    <submittedName>
        <fullName evidence="2">Siderophore-interacting protein</fullName>
    </submittedName>
</protein>
<dbReference type="InterPro" id="IPR039261">
    <property type="entry name" value="FNR_nucleotide-bd"/>
</dbReference>
<dbReference type="InterPro" id="IPR013113">
    <property type="entry name" value="SIP_FAD-bd"/>
</dbReference>
<dbReference type="InterPro" id="IPR017927">
    <property type="entry name" value="FAD-bd_FR_type"/>
</dbReference>
<evidence type="ECO:0000259" key="1">
    <source>
        <dbReference type="PROSITE" id="PS51384"/>
    </source>
</evidence>
<dbReference type="PANTHER" id="PTHR30157:SF0">
    <property type="entry name" value="NADPH-DEPENDENT FERRIC-CHELATE REDUCTASE"/>
    <property type="match status" value="1"/>
</dbReference>
<feature type="domain" description="FAD-binding FR-type" evidence="1">
    <location>
        <begin position="1"/>
        <end position="131"/>
    </location>
</feature>
<organism evidence="2 3">
    <name type="scientific">Microbacterium sediminicola</name>
    <dbReference type="NCBI Taxonomy" id="415210"/>
    <lineage>
        <taxon>Bacteria</taxon>
        <taxon>Bacillati</taxon>
        <taxon>Actinomycetota</taxon>
        <taxon>Actinomycetes</taxon>
        <taxon>Micrococcales</taxon>
        <taxon>Microbacteriaceae</taxon>
        <taxon>Microbacterium</taxon>
    </lineage>
</organism>